<accession>A0ABQ5BLJ2</accession>
<reference evidence="1" key="2">
    <citation type="submission" date="2022-01" db="EMBL/GenBank/DDBJ databases">
        <authorList>
            <person name="Yamashiro T."/>
            <person name="Shiraishi A."/>
            <person name="Satake H."/>
            <person name="Nakayama K."/>
        </authorList>
    </citation>
    <scope>NUCLEOTIDE SEQUENCE</scope>
</reference>
<evidence type="ECO:0000313" key="1">
    <source>
        <dbReference type="EMBL" id="GJT15443.1"/>
    </source>
</evidence>
<comment type="caution">
    <text evidence="1">The sequence shown here is derived from an EMBL/GenBank/DDBJ whole genome shotgun (WGS) entry which is preliminary data.</text>
</comment>
<sequence length="150" mass="17959">MIIDEELAKKVFKEEQARFNAEQEAKFKAEQEQEKFDFEIALKLQRRLDEREEVVAKEAHDIDWSDPSVLRYHALHNRPFSVADVMKNMLDLYLKEYGIKIRLLYPWILKRKKKLEDDAEKEELQVYLNIVLEEESLNVESLATKYLIVD</sequence>
<evidence type="ECO:0000313" key="2">
    <source>
        <dbReference type="Proteomes" id="UP001151760"/>
    </source>
</evidence>
<dbReference type="Proteomes" id="UP001151760">
    <property type="component" value="Unassembled WGS sequence"/>
</dbReference>
<reference evidence="1" key="1">
    <citation type="journal article" date="2022" name="Int. J. Mol. Sci.">
        <title>Draft Genome of Tanacetum Coccineum: Genomic Comparison of Closely Related Tanacetum-Family Plants.</title>
        <authorList>
            <person name="Yamashiro T."/>
            <person name="Shiraishi A."/>
            <person name="Nakayama K."/>
            <person name="Satake H."/>
        </authorList>
    </citation>
    <scope>NUCLEOTIDE SEQUENCE</scope>
</reference>
<dbReference type="EMBL" id="BQNB010013397">
    <property type="protein sequence ID" value="GJT15443.1"/>
    <property type="molecule type" value="Genomic_DNA"/>
</dbReference>
<name>A0ABQ5BLJ2_9ASTR</name>
<proteinExistence type="predicted"/>
<organism evidence="1 2">
    <name type="scientific">Tanacetum coccineum</name>
    <dbReference type="NCBI Taxonomy" id="301880"/>
    <lineage>
        <taxon>Eukaryota</taxon>
        <taxon>Viridiplantae</taxon>
        <taxon>Streptophyta</taxon>
        <taxon>Embryophyta</taxon>
        <taxon>Tracheophyta</taxon>
        <taxon>Spermatophyta</taxon>
        <taxon>Magnoliopsida</taxon>
        <taxon>eudicotyledons</taxon>
        <taxon>Gunneridae</taxon>
        <taxon>Pentapetalae</taxon>
        <taxon>asterids</taxon>
        <taxon>campanulids</taxon>
        <taxon>Asterales</taxon>
        <taxon>Asteraceae</taxon>
        <taxon>Asteroideae</taxon>
        <taxon>Anthemideae</taxon>
        <taxon>Anthemidinae</taxon>
        <taxon>Tanacetum</taxon>
    </lineage>
</organism>
<protein>
    <submittedName>
        <fullName evidence="1">Uncharacterized protein</fullName>
    </submittedName>
</protein>
<gene>
    <name evidence="1" type="ORF">Tco_0874149</name>
</gene>
<keyword evidence="2" id="KW-1185">Reference proteome</keyword>